<evidence type="ECO:0000256" key="2">
    <source>
        <dbReference type="SAM" id="MobiDB-lite"/>
    </source>
</evidence>
<evidence type="ECO:0000313" key="7">
    <source>
        <dbReference type="Proteomes" id="UP000051952"/>
    </source>
</evidence>
<feature type="signal peptide" evidence="4">
    <location>
        <begin position="1"/>
        <end position="22"/>
    </location>
</feature>
<dbReference type="VEuPathDB" id="TriTrypDB:BSAL_22800"/>
<keyword evidence="3" id="KW-1133">Transmembrane helix</keyword>
<organism evidence="6 7">
    <name type="scientific">Bodo saltans</name>
    <name type="common">Flagellated protozoan</name>
    <dbReference type="NCBI Taxonomy" id="75058"/>
    <lineage>
        <taxon>Eukaryota</taxon>
        <taxon>Discoba</taxon>
        <taxon>Euglenozoa</taxon>
        <taxon>Kinetoplastea</taxon>
        <taxon>Metakinetoplastina</taxon>
        <taxon>Eubodonida</taxon>
        <taxon>Bodonidae</taxon>
        <taxon>Bodo</taxon>
    </lineage>
</organism>
<feature type="transmembrane region" description="Helical" evidence="3">
    <location>
        <begin position="1640"/>
        <end position="1660"/>
    </location>
</feature>
<keyword evidence="3" id="KW-0472">Membrane</keyword>
<dbReference type="PANTHER" id="PTHR48060">
    <property type="entry name" value="DNA DAMAGE-REPAIR/TOLERATION PROTEIN DRT100"/>
    <property type="match status" value="1"/>
</dbReference>
<evidence type="ECO:0000259" key="5">
    <source>
        <dbReference type="Pfam" id="PF08263"/>
    </source>
</evidence>
<dbReference type="SMART" id="SM00364">
    <property type="entry name" value="LRR_BAC"/>
    <property type="match status" value="5"/>
</dbReference>
<feature type="region of interest" description="Disordered" evidence="2">
    <location>
        <begin position="1955"/>
        <end position="2045"/>
    </location>
</feature>
<feature type="compositionally biased region" description="Basic and acidic residues" evidence="2">
    <location>
        <begin position="1992"/>
        <end position="2006"/>
    </location>
</feature>
<dbReference type="OrthoDB" id="5789657at2759"/>
<feature type="chain" id="PRO_5006623487" evidence="4">
    <location>
        <begin position="23"/>
        <end position="2060"/>
    </location>
</feature>
<gene>
    <name evidence="6" type="ORF">BSAL_22800</name>
</gene>
<feature type="compositionally biased region" description="Acidic residues" evidence="2">
    <location>
        <begin position="2018"/>
        <end position="2027"/>
    </location>
</feature>
<feature type="compositionally biased region" description="Low complexity" evidence="2">
    <location>
        <begin position="1378"/>
        <end position="1393"/>
    </location>
</feature>
<feature type="region of interest" description="Disordered" evidence="2">
    <location>
        <begin position="1244"/>
        <end position="1301"/>
    </location>
</feature>
<dbReference type="Pfam" id="PF00560">
    <property type="entry name" value="LRR_1"/>
    <property type="match status" value="3"/>
</dbReference>
<feature type="compositionally biased region" description="Low complexity" evidence="2">
    <location>
        <begin position="1244"/>
        <end position="1259"/>
    </location>
</feature>
<feature type="transmembrane region" description="Helical" evidence="3">
    <location>
        <begin position="1538"/>
        <end position="1568"/>
    </location>
</feature>
<sequence length="2060" mass="219872">MLRRRFFTLASIAIFIASLCECDSNELRDALDDIRTSLNISSWNTSLSMCTWAGVTCTPNGSSLSSLTLCTTTTAPCVGSNSSLPNNATTWSIIGRNLTSLTISQGLFPFPDNASTSLTMLSSLSFTFYSPTVPMQLPVGAGYAMTLSSSNIILQASSNAGANVTSMSFSSSTVPDVTNIASLTSVTITSGTLGTLNWTLMTHLTSISISSSPLINGTLPNWTSTNFPALTSISLNAIGISVTPTSWGTIATLTSIGITSCTLLNSPLPSEWSNLTNLRSITLSSTPMTGPLPDAWANLVNVTIIAIGANFSQATLPSAWTNMTSLISLTISNCGLGGTLPSWPSTTTALTYLGLSNNAITGPLPTIVAGWSKLTTLDISNNPINSTLPVWGALRSLITISMFSCNISGPLPQWGAGSISPMSNLQTIVMNNNSLNSTIPSSWWNMISLVTLNANSANVIGQLDLIWNATRLTSLDVSGNSIGPLCNFTVPKSLQTLALQNNLCTRQHPNWTTATTLTTVNLEGNAFNGSLAIIPSSSLATLRIGGGNQFTGSLSNWTSAATTLTELSASNNRLSGTLPTFSNIVTLLLANNSFSGTLSILDQRAGLQSIDVSLNNLSGSLPNLSSASSLILVNLSHNRFSGSLTLAASLSSLKVFDVACNSLSGTLPAWSSSLSLANVNVSCGNRFTGTVPPLSVASLVVLDLSDQGLSGTLTSIISVSSSPSSKITAMLLGGNSLTGSIPQFLEWENLQRFNVSGNQLSGTISNNRFPSNLSSVDLSNNLLYGTIPVPSATSVFPLMQHFLLGGDDHNFNGTLPPLNKTFPNLTRFSLSGSFPVNIPYEWLNGPTAWVNLTTLSLRKCGFSGTFPSLLGRNQLTFLDLSRNRLGGTLPADLPNRTQFLTTLVIGENAFNGELPSTWSSFSSLKWLNAQSCDLNGTIPQLPSSLVTLLLGNNSFTSDTPDVGLVLPHQLVQLDVSNNNLTTLPSIKNLSNLTMLNISHNHFPSMELPSWNESLTSIVALNVSHNQFIGGIPLDWTTSMTSLASLDASANQLNSSSLTLESLLGNVAFPRLQILWLRENNFTTWDDGGTNAVIGNAMMDVDISNNFLTGALPNTLFTNATNLTSLQLQGNALNSSLPKVWGFDNVTPTSLMVLNISSNNITGPVPYNWGGLLRRVNFSIDLCFNSICGPLPKTLPSSNNSGFLRCPGSPLLTIDCYSRSVTPSPINLTETSSRSLTLTMSLSASPSSSLTKHKSVSSTKPSMTQSTSARQTNTTSSSLSMSSSPSLSAEPLSPSRTGSARSLTRTKLLSHTHTQTFGSRTFSQSATVAKTCTVTTTISDGTRSPNNTVSHSAHTRSASRTRSTLLPSVSHSLFTKTLRPTVSPSFTPTPTRSRTPTHGKTRSPTRSKKSPTPTATNTPSSSISITSSKGSLSETRNSSNTRTLSPLLGSVSGTRNRSETLSNSIILVDSSADSFLKAVKDLTATASALTSVLSAADISNVNTLMLMSYVDCTVNGKKDIDSMRDGTFSSYMISPFMDVGWAAVAWGNLALGALALLLNAVVTAVAAMIDARRRSELSGDLQAPHMPITNAFYTTVMGDVRASTVFPPFPAIGIRFVELWTSGSVLGAFAELMTASGGDEGVRYVTGILVMLSCVGVLVGWQMTLMHRVLPRTTFVEYQLGVLRENIEAIPGWAPWWLLPVGSWRPPPVRQRFDQLFMPHNSPWSAKCRVCFHIGISFISSLLTAVSFVSSDSCEIASSLLAVTYFAMAVFLARFRLYRAPFETPVAVAVFLLLGVQVTFIAAKESAPTWISLVQTLLTILRTVLRMISIALESDMEKYSFFVADDKEPETRRGNAAAIDFGYYDRSEDSDLLRPIEMVAAFGARRHDDDDPFEQDVEWRGNDEAEVEMLVDEEEEDPLRVLNPIDDHVVTAAGTFTSPVASSGSGGAAVRRHVVSTQHGSPSKKHAAMRTPLPSEERSDLELHYFATSDGDSNGKKSEEIVGDHHSGVNTIVIVRSTEDEDDEDDEPPPPPSPPSSEGTDFDYDLVDVDYDNQSYNGMLL</sequence>
<accession>A0A0S4KQ64</accession>
<dbReference type="Pfam" id="PF08263">
    <property type="entry name" value="LRRNT_2"/>
    <property type="match status" value="1"/>
</dbReference>
<proteinExistence type="predicted"/>
<feature type="domain" description="Leucine-rich repeat-containing N-terminal plant-type" evidence="5">
    <location>
        <begin position="28"/>
        <end position="58"/>
    </location>
</feature>
<dbReference type="Gene3D" id="3.80.10.10">
    <property type="entry name" value="Ribonuclease Inhibitor"/>
    <property type="match status" value="5"/>
</dbReference>
<keyword evidence="3" id="KW-0812">Transmembrane</keyword>
<feature type="region of interest" description="Disordered" evidence="2">
    <location>
        <begin position="1336"/>
        <end position="1455"/>
    </location>
</feature>
<dbReference type="InterPro" id="IPR053211">
    <property type="entry name" value="DNA_repair-toleration"/>
</dbReference>
<name>A0A0S4KQ64_BODSA</name>
<dbReference type="PROSITE" id="PS51450">
    <property type="entry name" value="LRR"/>
    <property type="match status" value="1"/>
</dbReference>
<keyword evidence="7" id="KW-1185">Reference proteome</keyword>
<dbReference type="PANTHER" id="PTHR48060:SF21">
    <property type="entry name" value="L DOMAIN-LIKE PROTEIN"/>
    <property type="match status" value="1"/>
</dbReference>
<keyword evidence="1 4" id="KW-0732">Signal</keyword>
<feature type="transmembrane region" description="Helical" evidence="3">
    <location>
        <begin position="1755"/>
        <end position="1772"/>
    </location>
</feature>
<feature type="compositionally biased region" description="Low complexity" evidence="2">
    <location>
        <begin position="1409"/>
        <end position="1434"/>
    </location>
</feature>
<dbReference type="Proteomes" id="UP000051952">
    <property type="component" value="Unassembled WGS sequence"/>
</dbReference>
<evidence type="ECO:0000256" key="1">
    <source>
        <dbReference type="ARBA" id="ARBA00022729"/>
    </source>
</evidence>
<feature type="compositionally biased region" description="Basic residues" evidence="2">
    <location>
        <begin position="1394"/>
        <end position="1408"/>
    </location>
</feature>
<feature type="compositionally biased region" description="Polar residues" evidence="2">
    <location>
        <begin position="1260"/>
        <end position="1274"/>
    </location>
</feature>
<dbReference type="InterPro" id="IPR013210">
    <property type="entry name" value="LRR_N_plant-typ"/>
</dbReference>
<feature type="compositionally biased region" description="Low complexity" evidence="2">
    <location>
        <begin position="1275"/>
        <end position="1294"/>
    </location>
</feature>
<feature type="transmembrane region" description="Helical" evidence="3">
    <location>
        <begin position="1784"/>
        <end position="1802"/>
    </location>
</feature>
<evidence type="ECO:0000256" key="3">
    <source>
        <dbReference type="SAM" id="Phobius"/>
    </source>
</evidence>
<dbReference type="SUPFAM" id="SSF52047">
    <property type="entry name" value="RNI-like"/>
    <property type="match status" value="1"/>
</dbReference>
<protein>
    <submittedName>
        <fullName evidence="6">GP46-like surface antigen, putative</fullName>
    </submittedName>
</protein>
<dbReference type="SUPFAM" id="SSF52058">
    <property type="entry name" value="L domain-like"/>
    <property type="match status" value="2"/>
</dbReference>
<dbReference type="InterPro" id="IPR032675">
    <property type="entry name" value="LRR_dom_sf"/>
</dbReference>
<feature type="compositionally biased region" description="Polar residues" evidence="2">
    <location>
        <begin position="1337"/>
        <end position="1348"/>
    </location>
</feature>
<dbReference type="EMBL" id="CYKH01001760">
    <property type="protein sequence ID" value="CUI15067.1"/>
    <property type="molecule type" value="Genomic_DNA"/>
</dbReference>
<dbReference type="InterPro" id="IPR001611">
    <property type="entry name" value="Leu-rich_rpt"/>
</dbReference>
<evidence type="ECO:0000256" key="4">
    <source>
        <dbReference type="SAM" id="SignalP"/>
    </source>
</evidence>
<reference evidence="7" key="1">
    <citation type="submission" date="2015-09" db="EMBL/GenBank/DDBJ databases">
        <authorList>
            <consortium name="Pathogen Informatics"/>
        </authorList>
    </citation>
    <scope>NUCLEOTIDE SEQUENCE [LARGE SCALE GENOMIC DNA]</scope>
    <source>
        <strain evidence="7">Lake Konstanz</strain>
    </source>
</reference>
<feature type="compositionally biased region" description="Polar residues" evidence="2">
    <location>
        <begin position="1364"/>
        <end position="1374"/>
    </location>
</feature>
<evidence type="ECO:0000313" key="6">
    <source>
        <dbReference type="EMBL" id="CUI15067.1"/>
    </source>
</evidence>